<evidence type="ECO:0000313" key="23">
    <source>
        <dbReference type="Proteomes" id="UP000179001"/>
    </source>
</evidence>
<protein>
    <recommendedName>
        <fullName evidence="17">Probable peptidoglycan glycosyltransferase FtsW</fullName>
        <ecNumber evidence="19">2.4.99.28</ecNumber>
    </recommendedName>
    <alternativeName>
        <fullName evidence="18">Cell division protein FtsW</fullName>
    </alternativeName>
    <alternativeName>
        <fullName evidence="15">Cell wall polymerase</fullName>
    </alternativeName>
    <alternativeName>
        <fullName evidence="14">Peptidoglycan polymerase</fullName>
    </alternativeName>
</protein>
<dbReference type="GO" id="GO:0008360">
    <property type="term" value="P:regulation of cell shape"/>
    <property type="evidence" value="ECO:0007669"/>
    <property type="project" value="UniProtKB-KW"/>
</dbReference>
<keyword evidence="5" id="KW-0328">Glycosyltransferase</keyword>
<evidence type="ECO:0000256" key="7">
    <source>
        <dbReference type="ARBA" id="ARBA00022692"/>
    </source>
</evidence>
<feature type="transmembrane region" description="Helical" evidence="21">
    <location>
        <begin position="178"/>
        <end position="195"/>
    </location>
</feature>
<dbReference type="GO" id="GO:0008955">
    <property type="term" value="F:peptidoglycan glycosyltransferase activity"/>
    <property type="evidence" value="ECO:0007669"/>
    <property type="project" value="UniProtKB-EC"/>
</dbReference>
<feature type="transmembrane region" description="Helical" evidence="21">
    <location>
        <begin position="120"/>
        <end position="142"/>
    </location>
</feature>
<dbReference type="PANTHER" id="PTHR30474">
    <property type="entry name" value="CELL CYCLE PROTEIN"/>
    <property type="match status" value="1"/>
</dbReference>
<comment type="subcellular location">
    <subcellularLocation>
        <location evidence="1">Cell membrane</location>
        <topology evidence="1">Multi-pass membrane protein</topology>
    </subcellularLocation>
</comment>
<keyword evidence="7 21" id="KW-0812">Transmembrane</keyword>
<keyword evidence="8" id="KW-0133">Cell shape</keyword>
<comment type="catalytic activity">
    <reaction evidence="20">
        <text>[GlcNAc-(1-&gt;4)-Mur2Ac(oyl-L-Ala-gamma-D-Glu-L-Lys-D-Ala-D-Ala)](n)-di-trans,octa-cis-undecaprenyl diphosphate + beta-D-GlcNAc-(1-&gt;4)-Mur2Ac(oyl-L-Ala-gamma-D-Glu-L-Lys-D-Ala-D-Ala)-di-trans,octa-cis-undecaprenyl diphosphate = [GlcNAc-(1-&gt;4)-Mur2Ac(oyl-L-Ala-gamma-D-Glu-L-Lys-D-Ala-D-Ala)](n+1)-di-trans,octa-cis-undecaprenyl diphosphate + di-trans,octa-cis-undecaprenyl diphosphate + H(+)</text>
        <dbReference type="Rhea" id="RHEA:23708"/>
        <dbReference type="Rhea" id="RHEA-COMP:9602"/>
        <dbReference type="Rhea" id="RHEA-COMP:9603"/>
        <dbReference type="ChEBI" id="CHEBI:15378"/>
        <dbReference type="ChEBI" id="CHEBI:58405"/>
        <dbReference type="ChEBI" id="CHEBI:60033"/>
        <dbReference type="ChEBI" id="CHEBI:78435"/>
        <dbReference type="EC" id="2.4.99.28"/>
    </reaction>
</comment>
<dbReference type="GO" id="GO:0015648">
    <property type="term" value="F:lipid-linked peptidoglycan transporter activity"/>
    <property type="evidence" value="ECO:0007669"/>
    <property type="project" value="TreeGrafter"/>
</dbReference>
<name>A0A1F5SZB6_9BACT</name>
<organism evidence="22 23">
    <name type="scientific">Candidatus Falkowbacteria bacterium RIFOXYC2_FULL_36_12</name>
    <dbReference type="NCBI Taxonomy" id="1798002"/>
    <lineage>
        <taxon>Bacteria</taxon>
        <taxon>Candidatus Falkowiibacteriota</taxon>
    </lineage>
</organism>
<feature type="transmembrane region" description="Helical" evidence="21">
    <location>
        <begin position="62"/>
        <end position="81"/>
    </location>
</feature>
<evidence type="ECO:0000256" key="11">
    <source>
        <dbReference type="ARBA" id="ARBA00023136"/>
    </source>
</evidence>
<feature type="transmembrane region" description="Helical" evidence="21">
    <location>
        <begin position="21"/>
        <end position="42"/>
    </location>
</feature>
<dbReference type="Proteomes" id="UP000179001">
    <property type="component" value="Unassembled WGS sequence"/>
</dbReference>
<evidence type="ECO:0000256" key="9">
    <source>
        <dbReference type="ARBA" id="ARBA00022984"/>
    </source>
</evidence>
<evidence type="ECO:0000256" key="14">
    <source>
        <dbReference type="ARBA" id="ARBA00032370"/>
    </source>
</evidence>
<gene>
    <name evidence="22" type="ORF">A2478_05125</name>
</gene>
<evidence type="ECO:0000256" key="4">
    <source>
        <dbReference type="ARBA" id="ARBA00022618"/>
    </source>
</evidence>
<dbReference type="AlphaFoldDB" id="A0A1F5SZB6"/>
<evidence type="ECO:0000256" key="17">
    <source>
        <dbReference type="ARBA" id="ARBA00041185"/>
    </source>
</evidence>
<dbReference type="GO" id="GO:0071555">
    <property type="term" value="P:cell wall organization"/>
    <property type="evidence" value="ECO:0007669"/>
    <property type="project" value="UniProtKB-KW"/>
</dbReference>
<feature type="transmembrane region" description="Helical" evidence="21">
    <location>
        <begin position="154"/>
        <end position="172"/>
    </location>
</feature>
<comment type="pathway">
    <text evidence="2">Cell wall biogenesis; peptidoglycan biosynthesis.</text>
</comment>
<proteinExistence type="inferred from homology"/>
<dbReference type="InterPro" id="IPR018365">
    <property type="entry name" value="Cell_cycle_FtsW-rel_CS"/>
</dbReference>
<dbReference type="PROSITE" id="PS00428">
    <property type="entry name" value="FTSW_RODA_SPOVE"/>
    <property type="match status" value="1"/>
</dbReference>
<feature type="transmembrane region" description="Helical" evidence="21">
    <location>
        <begin position="202"/>
        <end position="220"/>
    </location>
</feature>
<keyword evidence="9" id="KW-0573">Peptidoglycan synthesis</keyword>
<dbReference type="GO" id="GO:0051301">
    <property type="term" value="P:cell division"/>
    <property type="evidence" value="ECO:0007669"/>
    <property type="project" value="UniProtKB-KW"/>
</dbReference>
<evidence type="ECO:0000256" key="13">
    <source>
        <dbReference type="ARBA" id="ARBA00023316"/>
    </source>
</evidence>
<reference evidence="22 23" key="1">
    <citation type="journal article" date="2016" name="Nat. Commun.">
        <title>Thousands of microbial genomes shed light on interconnected biogeochemical processes in an aquifer system.</title>
        <authorList>
            <person name="Anantharaman K."/>
            <person name="Brown C.T."/>
            <person name="Hug L.A."/>
            <person name="Sharon I."/>
            <person name="Castelle C.J."/>
            <person name="Probst A.J."/>
            <person name="Thomas B.C."/>
            <person name="Singh A."/>
            <person name="Wilkins M.J."/>
            <person name="Karaoz U."/>
            <person name="Brodie E.L."/>
            <person name="Williams K.H."/>
            <person name="Hubbard S.S."/>
            <person name="Banfield J.F."/>
        </authorList>
    </citation>
    <scope>NUCLEOTIDE SEQUENCE [LARGE SCALE GENOMIC DNA]</scope>
</reference>
<accession>A0A1F5SZB6</accession>
<evidence type="ECO:0000256" key="12">
    <source>
        <dbReference type="ARBA" id="ARBA00023306"/>
    </source>
</evidence>
<keyword evidence="3" id="KW-1003">Cell membrane</keyword>
<evidence type="ECO:0000256" key="2">
    <source>
        <dbReference type="ARBA" id="ARBA00004752"/>
    </source>
</evidence>
<evidence type="ECO:0000256" key="5">
    <source>
        <dbReference type="ARBA" id="ARBA00022676"/>
    </source>
</evidence>
<dbReference type="Pfam" id="PF01098">
    <property type="entry name" value="FTSW_RODA_SPOVE"/>
    <property type="match status" value="1"/>
</dbReference>
<dbReference type="GO" id="GO:0009252">
    <property type="term" value="P:peptidoglycan biosynthetic process"/>
    <property type="evidence" value="ECO:0007669"/>
    <property type="project" value="UniProtKB-KW"/>
</dbReference>
<keyword evidence="10 21" id="KW-1133">Transmembrane helix</keyword>
<dbReference type="EC" id="2.4.99.28" evidence="19"/>
<evidence type="ECO:0000256" key="18">
    <source>
        <dbReference type="ARBA" id="ARBA00041418"/>
    </source>
</evidence>
<keyword evidence="4 22" id="KW-0132">Cell division</keyword>
<feature type="transmembrane region" description="Helical" evidence="21">
    <location>
        <begin position="88"/>
        <end position="108"/>
    </location>
</feature>
<keyword evidence="12" id="KW-0131">Cell cycle</keyword>
<sequence>MRLKKISKRTTAKQEEGHKPDIILIASFAILLLFGLIMLTSASSSIGYEKFGDSYYFIKHQLISGLLPGIILFFIFSKIYYKHLQKIANILLFVSILLLISVFIPGIGAEYGTAKSWVSVFGLSFQPAEFVKLTFLLYLANWLSKRGETGIRDFYFGLMPFFFLIGVVSLLMVLQPDLGTLAIIIFMCMAVFFASGARLKHVMGLIAFGTTGILLLIKVSPYRAARLTTFLHPELDPLGIGYHINQAFLAIGSGKFWGRGFGYSRQKFQYLPEVSGDSIFAVIAEELGFFISALFVFLFVFLMIRGFKVAQRTPDKFGQLVATGIIAWFIFQAFFNISSMVGLMPMTGVPLPFVSAGGTALAVGMAAMGILVNISKHTKNS</sequence>
<dbReference type="GO" id="GO:0032153">
    <property type="term" value="C:cell division site"/>
    <property type="evidence" value="ECO:0007669"/>
    <property type="project" value="TreeGrafter"/>
</dbReference>
<evidence type="ECO:0000256" key="3">
    <source>
        <dbReference type="ARBA" id="ARBA00022475"/>
    </source>
</evidence>
<evidence type="ECO:0000256" key="15">
    <source>
        <dbReference type="ARBA" id="ARBA00033270"/>
    </source>
</evidence>
<evidence type="ECO:0000256" key="10">
    <source>
        <dbReference type="ARBA" id="ARBA00022989"/>
    </source>
</evidence>
<keyword evidence="6" id="KW-0808">Transferase</keyword>
<comment type="similarity">
    <text evidence="16">Belongs to the SEDS family. FtsW subfamily.</text>
</comment>
<feature type="transmembrane region" description="Helical" evidence="21">
    <location>
        <begin position="287"/>
        <end position="307"/>
    </location>
</feature>
<evidence type="ECO:0000256" key="20">
    <source>
        <dbReference type="ARBA" id="ARBA00049902"/>
    </source>
</evidence>
<evidence type="ECO:0000256" key="16">
    <source>
        <dbReference type="ARBA" id="ARBA00038053"/>
    </source>
</evidence>
<dbReference type="STRING" id="1798002.A2478_05125"/>
<comment type="caution">
    <text evidence="22">The sequence shown here is derived from an EMBL/GenBank/DDBJ whole genome shotgun (WGS) entry which is preliminary data.</text>
</comment>
<feature type="transmembrane region" description="Helical" evidence="21">
    <location>
        <begin position="353"/>
        <end position="374"/>
    </location>
</feature>
<feature type="transmembrane region" description="Helical" evidence="21">
    <location>
        <begin position="319"/>
        <end position="341"/>
    </location>
</feature>
<dbReference type="GO" id="GO:0005886">
    <property type="term" value="C:plasma membrane"/>
    <property type="evidence" value="ECO:0007669"/>
    <property type="project" value="UniProtKB-SubCell"/>
</dbReference>
<evidence type="ECO:0000256" key="6">
    <source>
        <dbReference type="ARBA" id="ARBA00022679"/>
    </source>
</evidence>
<keyword evidence="13" id="KW-0961">Cell wall biogenesis/degradation</keyword>
<dbReference type="EMBL" id="MFGJ01000007">
    <property type="protein sequence ID" value="OGF31836.1"/>
    <property type="molecule type" value="Genomic_DNA"/>
</dbReference>
<keyword evidence="11 21" id="KW-0472">Membrane</keyword>
<evidence type="ECO:0000256" key="8">
    <source>
        <dbReference type="ARBA" id="ARBA00022960"/>
    </source>
</evidence>
<dbReference type="InterPro" id="IPR013437">
    <property type="entry name" value="FtsW"/>
</dbReference>
<evidence type="ECO:0000256" key="21">
    <source>
        <dbReference type="SAM" id="Phobius"/>
    </source>
</evidence>
<dbReference type="NCBIfam" id="TIGR02614">
    <property type="entry name" value="ftsW"/>
    <property type="match status" value="1"/>
</dbReference>
<dbReference type="PANTHER" id="PTHR30474:SF2">
    <property type="entry name" value="PEPTIDOGLYCAN GLYCOSYLTRANSFERASE FTSW-RELATED"/>
    <property type="match status" value="1"/>
</dbReference>
<evidence type="ECO:0000256" key="1">
    <source>
        <dbReference type="ARBA" id="ARBA00004651"/>
    </source>
</evidence>
<evidence type="ECO:0000256" key="19">
    <source>
        <dbReference type="ARBA" id="ARBA00044770"/>
    </source>
</evidence>
<evidence type="ECO:0000313" key="22">
    <source>
        <dbReference type="EMBL" id="OGF31836.1"/>
    </source>
</evidence>
<dbReference type="InterPro" id="IPR001182">
    <property type="entry name" value="FtsW/RodA"/>
</dbReference>